<evidence type="ECO:0000313" key="6">
    <source>
        <dbReference type="EMBL" id="NNH23296.1"/>
    </source>
</evidence>
<dbReference type="AlphaFoldDB" id="A0A849BUW8"/>
<dbReference type="Pfam" id="PF00440">
    <property type="entry name" value="TetR_N"/>
    <property type="match status" value="1"/>
</dbReference>
<evidence type="ECO:0000256" key="2">
    <source>
        <dbReference type="ARBA" id="ARBA00023125"/>
    </source>
</evidence>
<dbReference type="SUPFAM" id="SSF48498">
    <property type="entry name" value="Tetracyclin repressor-like, C-terminal domain"/>
    <property type="match status" value="1"/>
</dbReference>
<organism evidence="6 7">
    <name type="scientific">Pseudokineococcus marinus</name>
    <dbReference type="NCBI Taxonomy" id="351215"/>
    <lineage>
        <taxon>Bacteria</taxon>
        <taxon>Bacillati</taxon>
        <taxon>Actinomycetota</taxon>
        <taxon>Actinomycetes</taxon>
        <taxon>Kineosporiales</taxon>
        <taxon>Kineosporiaceae</taxon>
        <taxon>Pseudokineococcus</taxon>
    </lineage>
</organism>
<dbReference type="RefSeq" id="WP_171203117.1">
    <property type="nucleotide sequence ID" value="NZ_BAAANP010000007.1"/>
</dbReference>
<feature type="domain" description="HTH tetR-type" evidence="5">
    <location>
        <begin position="37"/>
        <end position="97"/>
    </location>
</feature>
<dbReference type="GO" id="GO:0000976">
    <property type="term" value="F:transcription cis-regulatory region binding"/>
    <property type="evidence" value="ECO:0007669"/>
    <property type="project" value="TreeGrafter"/>
</dbReference>
<reference evidence="6 7" key="1">
    <citation type="submission" date="2020-05" db="EMBL/GenBank/DDBJ databases">
        <title>MicrobeNet Type strains.</title>
        <authorList>
            <person name="Nicholson A.C."/>
        </authorList>
    </citation>
    <scope>NUCLEOTIDE SEQUENCE [LARGE SCALE GENOMIC DNA]</scope>
    <source>
        <strain evidence="6 7">JCM 14547</strain>
    </source>
</reference>
<evidence type="ECO:0000259" key="5">
    <source>
        <dbReference type="PROSITE" id="PS50977"/>
    </source>
</evidence>
<feature type="DNA-binding region" description="H-T-H motif" evidence="4">
    <location>
        <begin position="60"/>
        <end position="79"/>
    </location>
</feature>
<dbReference type="PANTHER" id="PTHR30055:SF234">
    <property type="entry name" value="HTH-TYPE TRANSCRIPTIONAL REGULATOR BETI"/>
    <property type="match status" value="1"/>
</dbReference>
<evidence type="ECO:0000313" key="7">
    <source>
        <dbReference type="Proteomes" id="UP000555552"/>
    </source>
</evidence>
<dbReference type="EMBL" id="JABEMA010000121">
    <property type="protein sequence ID" value="NNH23296.1"/>
    <property type="molecule type" value="Genomic_DNA"/>
</dbReference>
<evidence type="ECO:0000256" key="3">
    <source>
        <dbReference type="ARBA" id="ARBA00023163"/>
    </source>
</evidence>
<evidence type="ECO:0000256" key="4">
    <source>
        <dbReference type="PROSITE-ProRule" id="PRU00335"/>
    </source>
</evidence>
<evidence type="ECO:0000256" key="1">
    <source>
        <dbReference type="ARBA" id="ARBA00023015"/>
    </source>
</evidence>
<keyword evidence="3" id="KW-0804">Transcription</keyword>
<dbReference type="Proteomes" id="UP000555552">
    <property type="component" value="Unassembled WGS sequence"/>
</dbReference>
<dbReference type="PRINTS" id="PR00455">
    <property type="entry name" value="HTHTETR"/>
</dbReference>
<keyword evidence="7" id="KW-1185">Reference proteome</keyword>
<dbReference type="Gene3D" id="1.10.357.10">
    <property type="entry name" value="Tetracycline Repressor, domain 2"/>
    <property type="match status" value="1"/>
</dbReference>
<gene>
    <name evidence="6" type="ORF">HLB09_09355</name>
</gene>
<sequence length="229" mass="23628">MDGARGADDAATGGWVVGGPLAADPAGGGPAGVRSAVDRREQLLRAAEDLVAEAGYAAVSVRAVAQRAGLGASTLRYWFPRQEDLVVAVARRAVDPHLEDRRIADRDVPAADRLAECVAQLLPADDAQLHLLEPWAALLTDAVGPRATPLGRALLEGGVQATAERVRAWVDRLVDEGALDAGRAATAVTALLTRADGLALGLLSGTVPDVATAHAVLRADVEALLRPVA</sequence>
<dbReference type="InterPro" id="IPR009057">
    <property type="entry name" value="Homeodomain-like_sf"/>
</dbReference>
<comment type="caution">
    <text evidence="6">The sequence shown here is derived from an EMBL/GenBank/DDBJ whole genome shotgun (WGS) entry which is preliminary data.</text>
</comment>
<dbReference type="PROSITE" id="PS50977">
    <property type="entry name" value="HTH_TETR_2"/>
    <property type="match status" value="1"/>
</dbReference>
<keyword evidence="2 4" id="KW-0238">DNA-binding</keyword>
<dbReference type="InterPro" id="IPR036271">
    <property type="entry name" value="Tet_transcr_reg_TetR-rel_C_sf"/>
</dbReference>
<proteinExistence type="predicted"/>
<keyword evidence="1" id="KW-0805">Transcription regulation</keyword>
<protein>
    <submittedName>
        <fullName evidence="6">TetR/AcrR family transcriptional regulator</fullName>
    </submittedName>
</protein>
<dbReference type="SUPFAM" id="SSF46689">
    <property type="entry name" value="Homeodomain-like"/>
    <property type="match status" value="1"/>
</dbReference>
<dbReference type="GO" id="GO:0003700">
    <property type="term" value="F:DNA-binding transcription factor activity"/>
    <property type="evidence" value="ECO:0007669"/>
    <property type="project" value="TreeGrafter"/>
</dbReference>
<dbReference type="InterPro" id="IPR050109">
    <property type="entry name" value="HTH-type_TetR-like_transc_reg"/>
</dbReference>
<accession>A0A849BUW8</accession>
<dbReference type="InterPro" id="IPR001647">
    <property type="entry name" value="HTH_TetR"/>
</dbReference>
<name>A0A849BUW8_9ACTN</name>
<dbReference type="PANTHER" id="PTHR30055">
    <property type="entry name" value="HTH-TYPE TRANSCRIPTIONAL REGULATOR RUTR"/>
    <property type="match status" value="1"/>
</dbReference>